<keyword evidence="1" id="KW-1133">Transmembrane helix</keyword>
<evidence type="ECO:0000313" key="3">
    <source>
        <dbReference type="Proteomes" id="UP001528040"/>
    </source>
</evidence>
<keyword evidence="3" id="KW-1185">Reference proteome</keyword>
<comment type="caution">
    <text evidence="2">The sequence shown here is derived from an EMBL/GenBank/DDBJ whole genome shotgun (WGS) entry which is preliminary data.</text>
</comment>
<dbReference type="Proteomes" id="UP001528040">
    <property type="component" value="Unassembled WGS sequence"/>
</dbReference>
<proteinExistence type="predicted"/>
<feature type="transmembrane region" description="Helical" evidence="1">
    <location>
        <begin position="104"/>
        <end position="122"/>
    </location>
</feature>
<accession>A0ABT4VZ08</accession>
<feature type="transmembrane region" description="Helical" evidence="1">
    <location>
        <begin position="142"/>
        <end position="162"/>
    </location>
</feature>
<reference evidence="2 3" key="1">
    <citation type="submission" date="2023-01" db="EMBL/GenBank/DDBJ databases">
        <authorList>
            <person name="Yoon J.-W."/>
        </authorList>
    </citation>
    <scope>NUCLEOTIDE SEQUENCE [LARGE SCALE GENOMIC DNA]</scope>
    <source>
        <strain evidence="2 3">KMU-50</strain>
    </source>
</reference>
<name>A0ABT4VZ08_9RHOB</name>
<gene>
    <name evidence="2" type="ORF">O2N63_05240</name>
</gene>
<evidence type="ECO:0000313" key="2">
    <source>
        <dbReference type="EMBL" id="MDA5093489.1"/>
    </source>
</evidence>
<keyword evidence="1" id="KW-0812">Transmembrane</keyword>
<feature type="transmembrane region" description="Helical" evidence="1">
    <location>
        <begin position="58"/>
        <end position="76"/>
    </location>
</feature>
<dbReference type="EMBL" id="JAQIIO010000002">
    <property type="protein sequence ID" value="MDA5093489.1"/>
    <property type="molecule type" value="Genomic_DNA"/>
</dbReference>
<dbReference type="RefSeq" id="WP_271053180.1">
    <property type="nucleotide sequence ID" value="NZ_JAQIIO010000002.1"/>
</dbReference>
<evidence type="ECO:0000256" key="1">
    <source>
        <dbReference type="SAM" id="Phobius"/>
    </source>
</evidence>
<protein>
    <submittedName>
        <fullName evidence="2">Rod shape-determining protein MreD</fullName>
    </submittedName>
</protein>
<keyword evidence="1" id="KW-0472">Membrane</keyword>
<sequence>MMDRITFNRWFYRLVLIAVAVLVLFVRMLPLDLGAGRLPGPDLLLVLVMAWVLRRPDYAPVFLIAALFFLADMLLLNTPGVRTMMIVIGTEFLRRRESSLREQSFLMEFGMVAGTLVLMFVGQRLLMGLFLVEQVSLGRETLFLMSTVASYPFAVLATVYVFGIRKLQPGGDEISGQLA</sequence>
<organism evidence="2 3">
    <name type="scientific">Aliiroseovarius salicola</name>
    <dbReference type="NCBI Taxonomy" id="3009082"/>
    <lineage>
        <taxon>Bacteria</taxon>
        <taxon>Pseudomonadati</taxon>
        <taxon>Pseudomonadota</taxon>
        <taxon>Alphaproteobacteria</taxon>
        <taxon>Rhodobacterales</taxon>
        <taxon>Paracoccaceae</taxon>
        <taxon>Aliiroseovarius</taxon>
    </lineage>
</organism>